<keyword evidence="2" id="KW-1185">Reference proteome</keyword>
<dbReference type="EMBL" id="PQXL01000151">
    <property type="protein sequence ID" value="THV50420.1"/>
    <property type="molecule type" value="Genomic_DNA"/>
</dbReference>
<dbReference type="AlphaFoldDB" id="A0A4S8QZF8"/>
<dbReference type="OrthoDB" id="5407715at2759"/>
<evidence type="ECO:0000313" key="2">
    <source>
        <dbReference type="Proteomes" id="UP000308671"/>
    </source>
</evidence>
<dbReference type="Proteomes" id="UP000308671">
    <property type="component" value="Unassembled WGS sequence"/>
</dbReference>
<organism evidence="1 2">
    <name type="scientific">Botrytis galanthina</name>
    <dbReference type="NCBI Taxonomy" id="278940"/>
    <lineage>
        <taxon>Eukaryota</taxon>
        <taxon>Fungi</taxon>
        <taxon>Dikarya</taxon>
        <taxon>Ascomycota</taxon>
        <taxon>Pezizomycotina</taxon>
        <taxon>Leotiomycetes</taxon>
        <taxon>Helotiales</taxon>
        <taxon>Sclerotiniaceae</taxon>
        <taxon>Botrytis</taxon>
    </lineage>
</organism>
<accession>A0A4S8QZF8</accession>
<reference evidence="1 2" key="1">
    <citation type="submission" date="2017-12" db="EMBL/GenBank/DDBJ databases">
        <title>Comparative genomics of Botrytis spp.</title>
        <authorList>
            <person name="Valero-Jimenez C.A."/>
            <person name="Tapia P."/>
            <person name="Veloso J."/>
            <person name="Silva-Moreno E."/>
            <person name="Staats M."/>
            <person name="Valdes J.H."/>
            <person name="Van Kan J.A.L."/>
        </authorList>
    </citation>
    <scope>NUCLEOTIDE SEQUENCE [LARGE SCALE GENOMIC DNA]</scope>
    <source>
        <strain evidence="1 2">MUCL435</strain>
    </source>
</reference>
<evidence type="ECO:0000313" key="1">
    <source>
        <dbReference type="EMBL" id="THV50420.1"/>
    </source>
</evidence>
<proteinExistence type="predicted"/>
<name>A0A4S8QZF8_9HELO</name>
<gene>
    <name evidence="1" type="ORF">BGAL_0151g00160</name>
</gene>
<sequence>MDNGAGLKNIGKYGLDKFDEAMKIAKNKTGYRKQVPFNSLKRLATIITHKNPNGQSRTLIFLEMPRSLTQSRLFYHQKASRRTCMQVFMQLTPYDMLTFSAPKQEFTREAEAQFLEP</sequence>
<protein>
    <submittedName>
        <fullName evidence="1">Uncharacterized protein</fullName>
    </submittedName>
</protein>
<comment type="caution">
    <text evidence="1">The sequence shown here is derived from an EMBL/GenBank/DDBJ whole genome shotgun (WGS) entry which is preliminary data.</text>
</comment>